<gene>
    <name evidence="3" type="ORF">SYYSPA8_14000</name>
</gene>
<dbReference type="PANTHER" id="PTHR46844">
    <property type="entry name" value="SLR5058 PROTEIN"/>
    <property type="match status" value="1"/>
</dbReference>
<dbReference type="InterPro" id="IPR003593">
    <property type="entry name" value="AAA+_ATPase"/>
</dbReference>
<dbReference type="Proteomes" id="UP001291653">
    <property type="component" value="Unassembled WGS sequence"/>
</dbReference>
<evidence type="ECO:0000259" key="2">
    <source>
        <dbReference type="PROSITE" id="PS50837"/>
    </source>
</evidence>
<dbReference type="SMART" id="SM00382">
    <property type="entry name" value="AAA"/>
    <property type="match status" value="2"/>
</dbReference>
<feature type="compositionally biased region" description="Pro residues" evidence="1">
    <location>
        <begin position="720"/>
        <end position="746"/>
    </location>
</feature>
<dbReference type="PANTHER" id="PTHR46844:SF1">
    <property type="entry name" value="SLR5058 PROTEIN"/>
    <property type="match status" value="1"/>
</dbReference>
<accession>A0ABQ5NYI1</accession>
<feature type="domain" description="NACHT" evidence="2">
    <location>
        <begin position="244"/>
        <end position="439"/>
    </location>
</feature>
<dbReference type="Pfam" id="PF22733">
    <property type="entry name" value="NNH1"/>
    <property type="match status" value="1"/>
</dbReference>
<dbReference type="InterPro" id="IPR027417">
    <property type="entry name" value="P-loop_NTPase"/>
</dbReference>
<feature type="region of interest" description="Disordered" evidence="1">
    <location>
        <begin position="622"/>
        <end position="752"/>
    </location>
</feature>
<reference evidence="3 4" key="1">
    <citation type="submission" date="2022-10" db="EMBL/GenBank/DDBJ databases">
        <title>Draft genome sequence of Streptomyces sp. YSPA8.</title>
        <authorList>
            <person name="Moriuchi R."/>
            <person name="Dohra H."/>
            <person name="Yamamura H."/>
            <person name="Kodani S."/>
        </authorList>
    </citation>
    <scope>NUCLEOTIDE SEQUENCE [LARGE SCALE GENOMIC DNA]</scope>
    <source>
        <strain evidence="3 4">YSPA8</strain>
    </source>
</reference>
<dbReference type="CDD" id="cd00009">
    <property type="entry name" value="AAA"/>
    <property type="match status" value="1"/>
</dbReference>
<dbReference type="InterPro" id="IPR018647">
    <property type="entry name" value="SLFN_3-like_DNA/RNA_helicase"/>
</dbReference>
<dbReference type="Pfam" id="PF09848">
    <property type="entry name" value="SLFN-g3_helicase"/>
    <property type="match status" value="1"/>
</dbReference>
<dbReference type="InterPro" id="IPR054547">
    <property type="entry name" value="NNH1"/>
</dbReference>
<organism evidence="3 4">
    <name type="scientific">Streptomyces yaizuensis</name>
    <dbReference type="NCBI Taxonomy" id="2989713"/>
    <lineage>
        <taxon>Bacteria</taxon>
        <taxon>Bacillati</taxon>
        <taxon>Actinomycetota</taxon>
        <taxon>Actinomycetes</taxon>
        <taxon>Kitasatosporales</taxon>
        <taxon>Streptomycetaceae</taxon>
        <taxon>Streptomyces</taxon>
    </lineage>
</organism>
<evidence type="ECO:0000313" key="4">
    <source>
        <dbReference type="Proteomes" id="UP001291653"/>
    </source>
</evidence>
<dbReference type="Gene3D" id="3.40.50.300">
    <property type="entry name" value="P-loop containing nucleotide triphosphate hydrolases"/>
    <property type="match status" value="2"/>
</dbReference>
<evidence type="ECO:0000256" key="1">
    <source>
        <dbReference type="SAM" id="MobiDB-lite"/>
    </source>
</evidence>
<name>A0ABQ5NYI1_9ACTN</name>
<dbReference type="InterPro" id="IPR007111">
    <property type="entry name" value="NACHT_NTPase"/>
</dbReference>
<keyword evidence="4" id="KW-1185">Reference proteome</keyword>
<dbReference type="Pfam" id="PF05729">
    <property type="entry name" value="NACHT"/>
    <property type="match status" value="1"/>
</dbReference>
<protein>
    <submittedName>
        <fullName evidence="3">DUF2075 domain-containing protein</fullName>
    </submittedName>
</protein>
<comment type="caution">
    <text evidence="3">The sequence shown here is derived from an EMBL/GenBank/DDBJ whole genome shotgun (WGS) entry which is preliminary data.</text>
</comment>
<dbReference type="EMBL" id="BSBI01000005">
    <property type="protein sequence ID" value="GLF95419.1"/>
    <property type="molecule type" value="Genomic_DNA"/>
</dbReference>
<feature type="region of interest" description="Disordered" evidence="1">
    <location>
        <begin position="1605"/>
        <end position="1628"/>
    </location>
</feature>
<sequence length="1628" mass="173132">MEPTGTTVGLSSRALAPLTERLFVPRDPAASGPEPLSGILAFTDGERPVGPGEAHTLVSELFRHSTHGRGRRFTAEERRAIGDALNQSVRALRTLPLTDLRVVSEGHQALVRRLSLTGGSGRSGLSAKGMRVWEALLTAVCAHIVDRLARRSRLVAHEARHQALVHSELIRRSDERLLALGAELAFSDAEFETGHLAALRERNGAVHVAGLTATRPLRLVDVPLTALTPGAPPQPAHRLPDGFPRLLVRGGPGSGKTHLAQAVALAAADPGPDTPPWLRGRIPFPVPLRRLAAQGPPPDTVEEFLATGPGFPIERLHDGWIDRVLAAGRGLVLVDGLDEVPIAVRTATGRRLADLLDAHPATRILVLTRPGAVRGRWLAEHDFTEATLLPLTADRVTELIGRWHPVTPGAAPSLIRLLRSRPRLAEAATDPLVCTALCAQADAHGPLTEHAHLSGITALLLGDRDRARGVALGEDLDRDTCHRAVRNLARRMILDGTRELSARTALDVLAESDGSGDARRVLSHLTDRTGLLRTGPANTVAFTHQAFRDYFRAEAAIAHGGPDALIRHADDPEWYPVLRLAAEADAGQDTLVRRLLEHARTLPDGDRRDRLHALCAELAAGPQTRAEAARRAAPTPPPPGLSTSAAPDRPPTGPAAYAEPPLDDRILPGDESDPANPDPAGAEIGPVAPGRGAMLNPVTLGTGPAEPDTPLVAVALPQPLSGPPLRPTPLPPTPVRPSALAPPPRALRPEPSGGARELAVALSVATRIEPELIRAVRVRILPWLDVGAETDLWFGPWTAARTRAGIALRPALLPGLRAELAARLRDSAADDPLHTLGHLIADIHAGLPPALRLEERAAWIDVSAGAGREEALEEALQPALRALVAEGRDGLADWIAGAWPRLPASVKATVTAWQLATVAAHRDPGRSPAVPNAPAALTPGHVAVLADALPQVPLGLVRAGARLRIGASVPGGAAVPVPDTDPRVIEILAEAEGDGSARTVLVASGAELTVDVGEGPVRLRTPAGAVYELAPPARRKSSPSRRHRGTAADLLRLLESGALGDTRGPGMEQLSLLVALLMASGLHGVEVLGEFPVPGTRTRVDALLAGVHPRTGEPSYAMVELKRSRRAPVDSRSLRESNTLMRRNLDALIRRLPLFRDRPELLDGLVYWHSADVPSRALLGHRPDFAEDSRERAIAWLRERLAPSPGLESGSALLAGEPLPQDPAQFVVWPGQEKVYEKVLRAVSAAGDAHPKEVIVVIGGPGSGRTAVALALLRELRRQGASVRYTTGSPQLTGALRALSAAAPREAALFDDNHLYYAVGAPSGFDVLLCDEAQRIEASPPPPGERHRFGESARGRAGRLIRAARVPVFLMDQEDTGHPGEAGSFAAVAGAATNLGFTVREIDLDDLGAGTHRAYRRWVSWLLGLRAESAEWDPRSRTPSLLLADGPRQLEAVLTARMTEGHSARITAGACWAWHPPRHGGSLSPDVRIGDWALPWAGREKRAPGVVPWAVDPDAAGQVGGVEYARGFEFDWCGVLIGPDLVWRDGDWVTDRRASHDTAIRRASREDADGYIRRAYLSLLTRGLLGTVVHSTDEETRARLAELIPGVPGVPGAPGHGDGPTAGGIERP</sequence>
<proteinExistence type="predicted"/>
<dbReference type="PROSITE" id="PS50837">
    <property type="entry name" value="NACHT"/>
    <property type="match status" value="1"/>
</dbReference>
<evidence type="ECO:0000313" key="3">
    <source>
        <dbReference type="EMBL" id="GLF95419.1"/>
    </source>
</evidence>
<dbReference type="RefSeq" id="WP_323447483.1">
    <property type="nucleotide sequence ID" value="NZ_BSBI01000005.1"/>
</dbReference>
<feature type="compositionally biased region" description="Gly residues" evidence="1">
    <location>
        <begin position="1612"/>
        <end position="1622"/>
    </location>
</feature>
<dbReference type="SUPFAM" id="SSF52540">
    <property type="entry name" value="P-loop containing nucleoside triphosphate hydrolases"/>
    <property type="match status" value="2"/>
</dbReference>